<keyword evidence="1" id="KW-0812">Transmembrane</keyword>
<comment type="caution">
    <text evidence="2">The sequence shown here is derived from an EMBL/GenBank/DDBJ whole genome shotgun (WGS) entry which is preliminary data.</text>
</comment>
<protein>
    <submittedName>
        <fullName evidence="2">Uncharacterized protein</fullName>
    </submittedName>
</protein>
<sequence length="595" mass="68928">MTVYYRPSYTKCQTLALAEKRVYKPRTAQWAMERRVKKQRKLFVKCLKWKWAERLMRTGDKKWAIWIPILGQKKKGKPGKRWEDDIKNKHTEIDQTNAERKMKKKSISVMLSLIFIIGTVLFSGVLCQAEAQPNGTVAQTTVRTAEWRPSFWTKTANNLKASTLLRMYKPYGDLTKLQKRLATDQGSNNSLQKAENIPNQFPRRVKAKIRTTTEESTTETGNFETTTLLSMESDDIETKIMKDESFIGLKEFASQLINDTVKLFSKKEGQPRSYPIDEPPQHQLWDDKDQTYHASSFTTAEYEPTSFHHHYIPPPPLHYYPPPKKEDALLTKVAMIALLKLILAKLKAIGFLKLMFLFMMKVPVLFFKFLFILKSFKLLKLVSIPFIMASFAAPFLPLIPFFAPLLFAPIFFAPLFLPLMLPLLFFLPIVPVSTPQTASGSTVRRRREATFNAPIEEPAQNGTRARYMRLRPKTYENRKNLFEYAGKSSYSQEVEESPNLIELTQKIADSQRCMERVACELARQNDSKIYQAAVMWALGKVHDFASQRVRRKIERYSDAYKMGTKLKSSDFCQSKFYCQRPRILLVQGQAKYNVF</sequence>
<feature type="transmembrane region" description="Helical" evidence="1">
    <location>
        <begin position="378"/>
        <end position="399"/>
    </location>
</feature>
<keyword evidence="1" id="KW-1133">Transmembrane helix</keyword>
<proteinExistence type="predicted"/>
<name>A0AAW2I928_9NEOP</name>
<accession>A0AAW2I928</accession>
<evidence type="ECO:0000256" key="1">
    <source>
        <dbReference type="SAM" id="Phobius"/>
    </source>
</evidence>
<feature type="transmembrane region" description="Helical" evidence="1">
    <location>
        <begin position="405"/>
        <end position="427"/>
    </location>
</feature>
<gene>
    <name evidence="2" type="ORF">PYX00_000412</name>
</gene>
<feature type="transmembrane region" description="Helical" evidence="1">
    <location>
        <begin position="107"/>
        <end position="126"/>
    </location>
</feature>
<reference evidence="2" key="1">
    <citation type="journal article" date="2024" name="Gigascience">
        <title>Chromosome-level genome of the poultry shaft louse Menopon gallinae provides insight into the host-switching and adaptive evolution of parasitic lice.</title>
        <authorList>
            <person name="Xu Y."/>
            <person name="Ma L."/>
            <person name="Liu S."/>
            <person name="Liang Y."/>
            <person name="Liu Q."/>
            <person name="He Z."/>
            <person name="Tian L."/>
            <person name="Duan Y."/>
            <person name="Cai W."/>
            <person name="Li H."/>
            <person name="Song F."/>
        </authorList>
    </citation>
    <scope>NUCLEOTIDE SEQUENCE</scope>
    <source>
        <strain evidence="2">Cailab_2023a</strain>
    </source>
</reference>
<feature type="transmembrane region" description="Helical" evidence="1">
    <location>
        <begin position="348"/>
        <end position="371"/>
    </location>
</feature>
<evidence type="ECO:0000313" key="2">
    <source>
        <dbReference type="EMBL" id="KAL0278655.1"/>
    </source>
</evidence>
<dbReference type="AlphaFoldDB" id="A0AAW2I928"/>
<dbReference type="EMBL" id="JARGDH010000001">
    <property type="protein sequence ID" value="KAL0278655.1"/>
    <property type="molecule type" value="Genomic_DNA"/>
</dbReference>
<keyword evidence="1" id="KW-0472">Membrane</keyword>
<organism evidence="2">
    <name type="scientific">Menopon gallinae</name>
    <name type="common">poultry shaft louse</name>
    <dbReference type="NCBI Taxonomy" id="328185"/>
    <lineage>
        <taxon>Eukaryota</taxon>
        <taxon>Metazoa</taxon>
        <taxon>Ecdysozoa</taxon>
        <taxon>Arthropoda</taxon>
        <taxon>Hexapoda</taxon>
        <taxon>Insecta</taxon>
        <taxon>Pterygota</taxon>
        <taxon>Neoptera</taxon>
        <taxon>Paraneoptera</taxon>
        <taxon>Psocodea</taxon>
        <taxon>Troctomorpha</taxon>
        <taxon>Phthiraptera</taxon>
        <taxon>Amblycera</taxon>
        <taxon>Menoponidae</taxon>
        <taxon>Menopon</taxon>
    </lineage>
</organism>